<gene>
    <name evidence="1" type="ORF">CJOHNSTONI_LOCUS1044</name>
</gene>
<sequence>MVNGLVNLASAGKGYIKQSGWQSLLLELISQMISPMKQLTAGTVRLPGISTKSTMKSSKSSRNSIRLTQRENLDLLCKPKL</sequence>
<organism evidence="1 2">
    <name type="scientific">Cercopithifilaria johnstoni</name>
    <dbReference type="NCBI Taxonomy" id="2874296"/>
    <lineage>
        <taxon>Eukaryota</taxon>
        <taxon>Metazoa</taxon>
        <taxon>Ecdysozoa</taxon>
        <taxon>Nematoda</taxon>
        <taxon>Chromadorea</taxon>
        <taxon>Rhabditida</taxon>
        <taxon>Spirurina</taxon>
        <taxon>Spiruromorpha</taxon>
        <taxon>Filarioidea</taxon>
        <taxon>Onchocercidae</taxon>
        <taxon>Cercopithifilaria</taxon>
    </lineage>
</organism>
<keyword evidence="2" id="KW-1185">Reference proteome</keyword>
<proteinExistence type="predicted"/>
<accession>A0A8J2MID6</accession>
<dbReference type="AlphaFoldDB" id="A0A8J2MID6"/>
<reference evidence="1" key="1">
    <citation type="submission" date="2021-09" db="EMBL/GenBank/DDBJ databases">
        <authorList>
            <consortium name="Pathogen Informatics"/>
        </authorList>
    </citation>
    <scope>NUCLEOTIDE SEQUENCE</scope>
</reference>
<protein>
    <submittedName>
        <fullName evidence="1">Uncharacterized protein</fullName>
    </submittedName>
</protein>
<dbReference type="Proteomes" id="UP000746747">
    <property type="component" value="Unassembled WGS sequence"/>
</dbReference>
<dbReference type="EMBL" id="CAKAEH010000311">
    <property type="protein sequence ID" value="CAG9530554.1"/>
    <property type="molecule type" value="Genomic_DNA"/>
</dbReference>
<name>A0A8J2MID6_9BILA</name>
<evidence type="ECO:0000313" key="1">
    <source>
        <dbReference type="EMBL" id="CAG9530554.1"/>
    </source>
</evidence>
<evidence type="ECO:0000313" key="2">
    <source>
        <dbReference type="Proteomes" id="UP000746747"/>
    </source>
</evidence>
<comment type="caution">
    <text evidence="1">The sequence shown here is derived from an EMBL/GenBank/DDBJ whole genome shotgun (WGS) entry which is preliminary data.</text>
</comment>